<dbReference type="Pfam" id="PF00076">
    <property type="entry name" value="RRM_1"/>
    <property type="match status" value="1"/>
</dbReference>
<dbReference type="SUPFAM" id="SSF54928">
    <property type="entry name" value="RNA-binding domain, RBD"/>
    <property type="match status" value="1"/>
</dbReference>
<name>A0A9Q1KQZ5_9CARY</name>
<organism evidence="4 5">
    <name type="scientific">Carnegiea gigantea</name>
    <dbReference type="NCBI Taxonomy" id="171969"/>
    <lineage>
        <taxon>Eukaryota</taxon>
        <taxon>Viridiplantae</taxon>
        <taxon>Streptophyta</taxon>
        <taxon>Embryophyta</taxon>
        <taxon>Tracheophyta</taxon>
        <taxon>Spermatophyta</taxon>
        <taxon>Magnoliopsida</taxon>
        <taxon>eudicotyledons</taxon>
        <taxon>Gunneridae</taxon>
        <taxon>Pentapetalae</taxon>
        <taxon>Caryophyllales</taxon>
        <taxon>Cactineae</taxon>
        <taxon>Cactaceae</taxon>
        <taxon>Cactoideae</taxon>
        <taxon>Echinocereeae</taxon>
        <taxon>Carnegiea</taxon>
    </lineage>
</organism>
<protein>
    <recommendedName>
        <fullName evidence="3">RRM domain-containing protein</fullName>
    </recommendedName>
</protein>
<dbReference type="PROSITE" id="PS50102">
    <property type="entry name" value="RRM"/>
    <property type="match status" value="1"/>
</dbReference>
<evidence type="ECO:0000256" key="1">
    <source>
        <dbReference type="ARBA" id="ARBA00022884"/>
    </source>
</evidence>
<dbReference type="GO" id="GO:0003723">
    <property type="term" value="F:RNA binding"/>
    <property type="evidence" value="ECO:0007669"/>
    <property type="project" value="UniProtKB-UniRule"/>
</dbReference>
<dbReference type="PANTHER" id="PTHR48027">
    <property type="entry name" value="HETEROGENEOUS NUCLEAR RIBONUCLEOPROTEIN 87F-RELATED"/>
    <property type="match status" value="1"/>
</dbReference>
<keyword evidence="1 2" id="KW-0694">RNA-binding</keyword>
<evidence type="ECO:0000259" key="3">
    <source>
        <dbReference type="PROSITE" id="PS50102"/>
    </source>
</evidence>
<accession>A0A9Q1KQZ5</accession>
<dbReference type="EMBL" id="JAKOGI010000040">
    <property type="protein sequence ID" value="KAJ8447246.1"/>
    <property type="molecule type" value="Genomic_DNA"/>
</dbReference>
<evidence type="ECO:0000313" key="5">
    <source>
        <dbReference type="Proteomes" id="UP001153076"/>
    </source>
</evidence>
<reference evidence="4" key="1">
    <citation type="submission" date="2022-04" db="EMBL/GenBank/DDBJ databases">
        <title>Carnegiea gigantea Genome sequencing and assembly v2.</title>
        <authorList>
            <person name="Copetti D."/>
            <person name="Sanderson M.J."/>
            <person name="Burquez A."/>
            <person name="Wojciechowski M.F."/>
        </authorList>
    </citation>
    <scope>NUCLEOTIDE SEQUENCE</scope>
    <source>
        <strain evidence="4">SGP5-SGP5p</strain>
        <tissue evidence="4">Aerial part</tissue>
    </source>
</reference>
<proteinExistence type="predicted"/>
<dbReference type="Proteomes" id="UP001153076">
    <property type="component" value="Unassembled WGS sequence"/>
</dbReference>
<keyword evidence="5" id="KW-1185">Reference proteome</keyword>
<evidence type="ECO:0000313" key="4">
    <source>
        <dbReference type="EMBL" id="KAJ8447246.1"/>
    </source>
</evidence>
<dbReference type="InterPro" id="IPR035979">
    <property type="entry name" value="RBD_domain_sf"/>
</dbReference>
<gene>
    <name evidence="4" type="ORF">Cgig2_030477</name>
</gene>
<dbReference type="AlphaFoldDB" id="A0A9Q1KQZ5"/>
<comment type="caution">
    <text evidence="4">The sequence shown here is derived from an EMBL/GenBank/DDBJ whole genome shotgun (WGS) entry which is preliminary data.</text>
</comment>
<dbReference type="InterPro" id="IPR000504">
    <property type="entry name" value="RRM_dom"/>
</dbReference>
<sequence>MAFCSRVGSILKQSISQSSASPIMSSIRCMSSMSSTKLFVGGLSFGTDDGSLKDAFSSFGEVVDARVITDRDTGRSRGFGFVNFTDSESASSAMSAMDGQRFVLTSSEILQELNGRSIRVSLANERPPRPQFGGGGGGYGGGRGFGGGFQRSTGGYGGDVLVLRHGDFVLVMGFSCYAACNTSGNNIRLSSPYKSQVMFLRGTRGQKLSVLLSVFLACNICISPAGRPQKSVEFEFRFPAFWALPLLDSVCWVWRKHIHFHPII</sequence>
<feature type="domain" description="RRM" evidence="3">
    <location>
        <begin position="36"/>
        <end position="125"/>
    </location>
</feature>
<dbReference type="OrthoDB" id="439808at2759"/>
<dbReference type="InterPro" id="IPR052462">
    <property type="entry name" value="SLIRP/GR-RBP-like"/>
</dbReference>
<dbReference type="InterPro" id="IPR012677">
    <property type="entry name" value="Nucleotide-bd_a/b_plait_sf"/>
</dbReference>
<dbReference type="Gene3D" id="3.30.70.330">
    <property type="match status" value="1"/>
</dbReference>
<dbReference type="SMART" id="SM00360">
    <property type="entry name" value="RRM"/>
    <property type="match status" value="1"/>
</dbReference>
<evidence type="ECO:0000256" key="2">
    <source>
        <dbReference type="PROSITE-ProRule" id="PRU00176"/>
    </source>
</evidence>